<sequence>MVEPPPAEIEIETPLDAPEGGISEHAYRRLTWATMLMATGCVAVCLERLTQARFADAFGMLLLGGVIGVLPLIIPVHETEATIRRLAERKRRKAWRRREQ</sequence>
<proteinExistence type="predicted"/>
<evidence type="ECO:0000313" key="2">
    <source>
        <dbReference type="EMBL" id="SUZ76809.1"/>
    </source>
</evidence>
<keyword evidence="1" id="KW-0812">Transmembrane</keyword>
<organism evidence="2">
    <name type="scientific">marine metagenome</name>
    <dbReference type="NCBI Taxonomy" id="408172"/>
    <lineage>
        <taxon>unclassified sequences</taxon>
        <taxon>metagenomes</taxon>
        <taxon>ecological metagenomes</taxon>
    </lineage>
</organism>
<keyword evidence="1" id="KW-1133">Transmembrane helix</keyword>
<protein>
    <submittedName>
        <fullName evidence="2">Uncharacterized protein</fullName>
    </submittedName>
</protein>
<evidence type="ECO:0000256" key="1">
    <source>
        <dbReference type="SAM" id="Phobius"/>
    </source>
</evidence>
<name>A0A381QEI2_9ZZZZ</name>
<accession>A0A381QEI2</accession>
<dbReference type="AlphaFoldDB" id="A0A381QEI2"/>
<gene>
    <name evidence="2" type="ORF">METZ01_LOCUS29663</name>
</gene>
<reference evidence="2" key="1">
    <citation type="submission" date="2018-05" db="EMBL/GenBank/DDBJ databases">
        <authorList>
            <person name="Lanie J.A."/>
            <person name="Ng W.-L."/>
            <person name="Kazmierczak K.M."/>
            <person name="Andrzejewski T.M."/>
            <person name="Davidsen T.M."/>
            <person name="Wayne K.J."/>
            <person name="Tettelin H."/>
            <person name="Glass J.I."/>
            <person name="Rusch D."/>
            <person name="Podicherti R."/>
            <person name="Tsui H.-C.T."/>
            <person name="Winkler M.E."/>
        </authorList>
    </citation>
    <scope>NUCLEOTIDE SEQUENCE</scope>
</reference>
<keyword evidence="1" id="KW-0472">Membrane</keyword>
<dbReference type="EMBL" id="UINC01001292">
    <property type="protein sequence ID" value="SUZ76809.1"/>
    <property type="molecule type" value="Genomic_DNA"/>
</dbReference>
<feature type="transmembrane region" description="Helical" evidence="1">
    <location>
        <begin position="58"/>
        <end position="76"/>
    </location>
</feature>